<evidence type="ECO:0000313" key="2">
    <source>
        <dbReference type="EMBL" id="MBD2723775.1"/>
    </source>
</evidence>
<dbReference type="RefSeq" id="WP_190926812.1">
    <property type="nucleotide sequence ID" value="NZ_JACXAC010000005.1"/>
</dbReference>
<evidence type="ECO:0000313" key="3">
    <source>
        <dbReference type="Proteomes" id="UP000606003"/>
    </source>
</evidence>
<keyword evidence="1" id="KW-1133">Transmembrane helix</keyword>
<accession>A0ABR8JYQ5</accession>
<keyword evidence="3" id="KW-1185">Reference proteome</keyword>
<keyword evidence="1" id="KW-0812">Transmembrane</keyword>
<sequence length="72" mass="8072">MKRPARFAALLFALLGLYPVFLSSYSLLWCPLLFLLAGILLVVDANRVYKSLGIICLSINVYVVYLMVSIEC</sequence>
<comment type="caution">
    <text evidence="2">The sequence shown here is derived from an EMBL/GenBank/DDBJ whole genome shotgun (WGS) entry which is preliminary data.</text>
</comment>
<reference evidence="2 3" key="1">
    <citation type="submission" date="2020-09" db="EMBL/GenBank/DDBJ databases">
        <authorList>
            <person name="Kim M.K."/>
        </authorList>
    </citation>
    <scope>NUCLEOTIDE SEQUENCE [LARGE SCALE GENOMIC DNA]</scope>
    <source>
        <strain evidence="2 3">BT189</strain>
    </source>
</reference>
<proteinExistence type="predicted"/>
<organism evidence="2 3">
    <name type="scientific">Hymenobacter armeniacus</name>
    <dbReference type="NCBI Taxonomy" id="2771358"/>
    <lineage>
        <taxon>Bacteria</taxon>
        <taxon>Pseudomonadati</taxon>
        <taxon>Bacteroidota</taxon>
        <taxon>Cytophagia</taxon>
        <taxon>Cytophagales</taxon>
        <taxon>Hymenobacteraceae</taxon>
        <taxon>Hymenobacter</taxon>
    </lineage>
</organism>
<dbReference type="EMBL" id="JACXAC010000005">
    <property type="protein sequence ID" value="MBD2723775.1"/>
    <property type="molecule type" value="Genomic_DNA"/>
</dbReference>
<keyword evidence="1" id="KW-0472">Membrane</keyword>
<protein>
    <submittedName>
        <fullName evidence="2">Uncharacterized protein</fullName>
    </submittedName>
</protein>
<feature type="transmembrane region" description="Helical" evidence="1">
    <location>
        <begin position="48"/>
        <end position="68"/>
    </location>
</feature>
<gene>
    <name evidence="2" type="ORF">IC234_16730</name>
</gene>
<dbReference type="Proteomes" id="UP000606003">
    <property type="component" value="Unassembled WGS sequence"/>
</dbReference>
<evidence type="ECO:0000256" key="1">
    <source>
        <dbReference type="SAM" id="Phobius"/>
    </source>
</evidence>
<name>A0ABR8JYQ5_9BACT</name>